<comment type="similarity">
    <text evidence="2">Belongs to the ammonia transporter channel (TC 1.A.11.2) family.</text>
</comment>
<keyword evidence="5 8" id="KW-1133">Transmembrane helix</keyword>
<dbReference type="Gene3D" id="1.10.3430.10">
    <property type="entry name" value="Ammonium transporter AmtB like domains"/>
    <property type="match status" value="1"/>
</dbReference>
<evidence type="ECO:0000256" key="1">
    <source>
        <dbReference type="ARBA" id="ARBA00004141"/>
    </source>
</evidence>
<proteinExistence type="inferred from homology"/>
<dbReference type="PANTHER" id="PTHR11730:SF6">
    <property type="entry name" value="AMMONIUM TRANSPORTER"/>
    <property type="match status" value="1"/>
</dbReference>
<feature type="domain" description="Ammonium transporter AmtB-like" evidence="9">
    <location>
        <begin position="19"/>
        <end position="164"/>
    </location>
</feature>
<gene>
    <name evidence="10" type="ORF">g.18118</name>
</gene>
<protein>
    <recommendedName>
        <fullName evidence="9">Ammonium transporter AmtB-like domain-containing protein</fullName>
    </recommendedName>
</protein>
<dbReference type="EMBL" id="GECU01021618">
    <property type="protein sequence ID" value="JAS86088.1"/>
    <property type="molecule type" value="Transcribed_RNA"/>
</dbReference>
<evidence type="ECO:0000256" key="7">
    <source>
        <dbReference type="ARBA" id="ARBA00023177"/>
    </source>
</evidence>
<evidence type="ECO:0000256" key="8">
    <source>
        <dbReference type="SAM" id="Phobius"/>
    </source>
</evidence>
<organism evidence="10">
    <name type="scientific">Homalodisca liturata</name>
    <dbReference type="NCBI Taxonomy" id="320908"/>
    <lineage>
        <taxon>Eukaryota</taxon>
        <taxon>Metazoa</taxon>
        <taxon>Ecdysozoa</taxon>
        <taxon>Arthropoda</taxon>
        <taxon>Hexapoda</taxon>
        <taxon>Insecta</taxon>
        <taxon>Pterygota</taxon>
        <taxon>Neoptera</taxon>
        <taxon>Paraneoptera</taxon>
        <taxon>Hemiptera</taxon>
        <taxon>Auchenorrhyncha</taxon>
        <taxon>Membracoidea</taxon>
        <taxon>Cicadellidae</taxon>
        <taxon>Cicadellinae</taxon>
        <taxon>Proconiini</taxon>
        <taxon>Homalodisca</taxon>
    </lineage>
</organism>
<dbReference type="GO" id="GO:0097272">
    <property type="term" value="P:ammonium homeostasis"/>
    <property type="evidence" value="ECO:0007669"/>
    <property type="project" value="TreeGrafter"/>
</dbReference>
<comment type="subcellular location">
    <subcellularLocation>
        <location evidence="1">Membrane</location>
        <topology evidence="1">Multi-pass membrane protein</topology>
    </subcellularLocation>
</comment>
<keyword evidence="7" id="KW-0924">Ammonia transport</keyword>
<evidence type="ECO:0000256" key="5">
    <source>
        <dbReference type="ARBA" id="ARBA00022989"/>
    </source>
</evidence>
<dbReference type="Pfam" id="PF00909">
    <property type="entry name" value="Ammonium_transp"/>
    <property type="match status" value="1"/>
</dbReference>
<evidence type="ECO:0000313" key="10">
    <source>
        <dbReference type="EMBL" id="JAS86088.1"/>
    </source>
</evidence>
<sequence length="218" mass="23521">GAAVVILALCKLGLVGPSTWAFSTTLNATLAGIVSVCAGVDVFSPLGAIISGACACLVYLLFRFLVLYVKVDDPLDAVAVHLGGGLWGLISYPLFARDGIVYGVNGQSIAQLWHNVVGAIIIMVWSAICSVILFGILRVTGYLRVSEEQELEGLDIAMHNEPAYPAKGWTQAHSLQTVDQQTYQKQGSYTLNQSHLSARPTLAFDNMALELDNRQRQR</sequence>
<dbReference type="InterPro" id="IPR029020">
    <property type="entry name" value="Ammonium/urea_transptr"/>
</dbReference>
<dbReference type="SUPFAM" id="SSF111352">
    <property type="entry name" value="Ammonium transporter"/>
    <property type="match status" value="1"/>
</dbReference>
<evidence type="ECO:0000256" key="4">
    <source>
        <dbReference type="ARBA" id="ARBA00022692"/>
    </source>
</evidence>
<keyword evidence="4 8" id="KW-0812">Transmembrane</keyword>
<accession>A0A1B6IGQ1</accession>
<feature type="transmembrane region" description="Helical" evidence="8">
    <location>
        <begin position="116"/>
        <end position="137"/>
    </location>
</feature>
<feature type="transmembrane region" description="Helical" evidence="8">
    <location>
        <begin position="45"/>
        <end position="66"/>
    </location>
</feature>
<keyword evidence="3" id="KW-0813">Transport</keyword>
<evidence type="ECO:0000256" key="6">
    <source>
        <dbReference type="ARBA" id="ARBA00023136"/>
    </source>
</evidence>
<dbReference type="GO" id="GO:0008519">
    <property type="term" value="F:ammonium channel activity"/>
    <property type="evidence" value="ECO:0007669"/>
    <property type="project" value="InterPro"/>
</dbReference>
<reference evidence="10" key="1">
    <citation type="submission" date="2015-11" db="EMBL/GenBank/DDBJ databases">
        <title>De novo transcriptome assembly of four potential Pierce s Disease insect vectors from Arizona vineyards.</title>
        <authorList>
            <person name="Tassone E.E."/>
        </authorList>
    </citation>
    <scope>NUCLEOTIDE SEQUENCE</scope>
</reference>
<name>A0A1B6IGQ1_9HEMI</name>
<evidence type="ECO:0000256" key="2">
    <source>
        <dbReference type="ARBA" id="ARBA00005887"/>
    </source>
</evidence>
<evidence type="ECO:0000256" key="3">
    <source>
        <dbReference type="ARBA" id="ARBA00022448"/>
    </source>
</evidence>
<feature type="transmembrane region" description="Helical" evidence="8">
    <location>
        <begin position="78"/>
        <end position="96"/>
    </location>
</feature>
<keyword evidence="6 8" id="KW-0472">Membrane</keyword>
<evidence type="ECO:0000259" key="9">
    <source>
        <dbReference type="Pfam" id="PF00909"/>
    </source>
</evidence>
<dbReference type="GO" id="GO:0005886">
    <property type="term" value="C:plasma membrane"/>
    <property type="evidence" value="ECO:0007669"/>
    <property type="project" value="TreeGrafter"/>
</dbReference>
<dbReference type="PANTHER" id="PTHR11730">
    <property type="entry name" value="AMMONIUM TRANSPORTER"/>
    <property type="match status" value="1"/>
</dbReference>
<dbReference type="InterPro" id="IPR024041">
    <property type="entry name" value="NH4_transpt_AmtB-like_dom"/>
</dbReference>
<feature type="non-terminal residue" evidence="10">
    <location>
        <position position="1"/>
    </location>
</feature>
<dbReference type="AlphaFoldDB" id="A0A1B6IGQ1"/>